<evidence type="ECO:0000313" key="3">
    <source>
        <dbReference type="Proteomes" id="UP000019494"/>
    </source>
</evidence>
<keyword evidence="1" id="KW-0812">Transmembrane</keyword>
<sequence length="52" mass="5815">MLGFLGLLLLIWIAFIVIGALIKGLFWLIIIGIVLFVATAIYGWGKREALKR</sequence>
<dbReference type="AlphaFoldDB" id="W9GK03"/>
<keyword evidence="3" id="KW-1185">Reference proteome</keyword>
<accession>W9GK03</accession>
<dbReference type="OrthoDB" id="3638165at2"/>
<evidence type="ECO:0000313" key="2">
    <source>
        <dbReference type="EMBL" id="EWT06430.1"/>
    </source>
</evidence>
<dbReference type="EMBL" id="AWQS01000048">
    <property type="protein sequence ID" value="EWT06430.1"/>
    <property type="molecule type" value="Genomic_DNA"/>
</dbReference>
<dbReference type="Proteomes" id="UP000019494">
    <property type="component" value="Unassembled WGS sequence"/>
</dbReference>
<gene>
    <name evidence="2" type="ORF">N864_21565</name>
</gene>
<evidence type="ECO:0000256" key="1">
    <source>
        <dbReference type="SAM" id="Phobius"/>
    </source>
</evidence>
<organism evidence="2 3">
    <name type="scientific">Intrasporangium chromatireducens Q5-1</name>
    <dbReference type="NCBI Taxonomy" id="584657"/>
    <lineage>
        <taxon>Bacteria</taxon>
        <taxon>Bacillati</taxon>
        <taxon>Actinomycetota</taxon>
        <taxon>Actinomycetes</taxon>
        <taxon>Micrococcales</taxon>
        <taxon>Intrasporangiaceae</taxon>
        <taxon>Intrasporangium</taxon>
    </lineage>
</organism>
<dbReference type="RefSeq" id="WP_155892870.1">
    <property type="nucleotide sequence ID" value="NZ_AWQS01000048.1"/>
</dbReference>
<name>W9GK03_9MICO</name>
<comment type="caution">
    <text evidence="2">The sequence shown here is derived from an EMBL/GenBank/DDBJ whole genome shotgun (WGS) entry which is preliminary data.</text>
</comment>
<proteinExistence type="predicted"/>
<reference evidence="3" key="1">
    <citation type="submission" date="2013-08" db="EMBL/GenBank/DDBJ databases">
        <title>Intrasporangium oryzae NRRL B-24470.</title>
        <authorList>
            <person name="Liu H."/>
            <person name="Wang G."/>
        </authorList>
    </citation>
    <scope>NUCLEOTIDE SEQUENCE [LARGE SCALE GENOMIC DNA]</scope>
    <source>
        <strain evidence="3">Q5-1</strain>
    </source>
</reference>
<keyword evidence="1" id="KW-1133">Transmembrane helix</keyword>
<keyword evidence="1" id="KW-0472">Membrane</keyword>
<feature type="transmembrane region" description="Helical" evidence="1">
    <location>
        <begin position="26"/>
        <end position="45"/>
    </location>
</feature>
<protein>
    <submittedName>
        <fullName evidence="2">Membrane protein</fullName>
    </submittedName>
</protein>